<feature type="domain" description="Histidine kinase" evidence="13">
    <location>
        <begin position="200"/>
        <end position="421"/>
    </location>
</feature>
<dbReference type="InterPro" id="IPR001789">
    <property type="entry name" value="Sig_transdc_resp-reg_receiver"/>
</dbReference>
<dbReference type="Pfam" id="PF02518">
    <property type="entry name" value="HATPase_c"/>
    <property type="match status" value="1"/>
</dbReference>
<evidence type="ECO:0000256" key="8">
    <source>
        <dbReference type="ARBA" id="ARBA00023012"/>
    </source>
</evidence>
<dbReference type="InterPro" id="IPR005467">
    <property type="entry name" value="His_kinase_dom"/>
</dbReference>
<evidence type="ECO:0000256" key="2">
    <source>
        <dbReference type="ARBA" id="ARBA00012438"/>
    </source>
</evidence>
<dbReference type="FunFam" id="3.30.565.10:FF:000010">
    <property type="entry name" value="Sensor histidine kinase RcsC"/>
    <property type="match status" value="1"/>
</dbReference>
<name>A0A4U8YZP2_9BACT</name>
<evidence type="ECO:0000313" key="15">
    <source>
        <dbReference type="EMBL" id="VFQ47343.1"/>
    </source>
</evidence>
<dbReference type="PRINTS" id="PR00344">
    <property type="entry name" value="BCTRLSENSOR"/>
</dbReference>
<evidence type="ECO:0000256" key="9">
    <source>
        <dbReference type="ARBA" id="ARBA00064003"/>
    </source>
</evidence>
<evidence type="ECO:0000259" key="13">
    <source>
        <dbReference type="PROSITE" id="PS50109"/>
    </source>
</evidence>
<dbReference type="Pfam" id="PF00072">
    <property type="entry name" value="Response_reg"/>
    <property type="match status" value="1"/>
</dbReference>
<dbReference type="InterPro" id="IPR003594">
    <property type="entry name" value="HATPase_dom"/>
</dbReference>
<dbReference type="EC" id="2.7.13.3" evidence="2"/>
<evidence type="ECO:0000259" key="14">
    <source>
        <dbReference type="PROSITE" id="PS50110"/>
    </source>
</evidence>
<sequence>MGSTSMSSGACESNDPSTSLIPVEGRGSLLLYDLDAEAEAFVTNALRGRGLEDRITTLYRCTTPKEAEAASSTCGNLVAMVARQGAPGSEEVAACLRNVPSHAAVHLFYLLDDPGGSAPKGPFVRSVACSGDDASESLGIWMEEALCMGFLDSENRALCEEVDEKVRERTLELRQAVERLKFFAERAESANRAKSAFLANMSHEIRTPMNGVVGMTELLLGTRLGAEQLEYVNIIRSSATSLVTIINAILDYSKVEAGKLDLEKISFDLRSAVEDVMDLITVRAAKKHVALHGSVGEEVPSLLAGDPVRLKQVLTNLMDNAVKFTGKGEVGLSISPVSLGADQVVLKFEVSDTGIGICEEEVEELFTPFAQQDVSVTRKYGGTGLGLSICKQIVEMMGGEIGAKRREGGGALFWFTAVFSRGQAGARPHAVPERVRQGKYLVVAESLPTRKSVRNLLESAELRCEEALNGYHALEILRAGGAVRAVSLVIIDCELSIMKPGELARRVKERCGDAIPLLLLTQRGKAPETDGVDGDGYHAMVAKPVKVKGLLDGLAVAMESASPGKAGQGSGGEGAADAEDGQAPDNPILVVEDNPTNRLVAQKFLSKLGLKADVAENGADAVELLKVKSYDLVLMDVQMPEMDGLAATRLIRDPATGVSNPRVPVVAMTAHAMKEDSDRCLEAGMNDYISKPISINALREVINRFMADVAYPVP</sequence>
<keyword evidence="6" id="KW-0418">Kinase</keyword>
<dbReference type="CDD" id="cd17546">
    <property type="entry name" value="REC_hyHK_CKI1_RcsC-like"/>
    <property type="match status" value="1"/>
</dbReference>
<evidence type="ECO:0000313" key="16">
    <source>
        <dbReference type="Proteomes" id="UP000507962"/>
    </source>
</evidence>
<dbReference type="GO" id="GO:0000155">
    <property type="term" value="F:phosphorelay sensor kinase activity"/>
    <property type="evidence" value="ECO:0007669"/>
    <property type="project" value="InterPro"/>
</dbReference>
<dbReference type="SUPFAM" id="SSF52172">
    <property type="entry name" value="CheY-like"/>
    <property type="match status" value="2"/>
</dbReference>
<dbReference type="SMART" id="SM00448">
    <property type="entry name" value="REC"/>
    <property type="match status" value="2"/>
</dbReference>
<feature type="region of interest" description="Disordered" evidence="12">
    <location>
        <begin position="562"/>
        <end position="583"/>
    </location>
</feature>
<comment type="subunit">
    <text evidence="9">At low DSF concentrations, interacts with RpfF.</text>
</comment>
<dbReference type="PANTHER" id="PTHR45339:SF5">
    <property type="entry name" value="HISTIDINE KINASE"/>
    <property type="match status" value="1"/>
</dbReference>
<evidence type="ECO:0000256" key="10">
    <source>
        <dbReference type="ARBA" id="ARBA00068150"/>
    </source>
</evidence>
<dbReference type="InterPro" id="IPR003661">
    <property type="entry name" value="HisK_dim/P_dom"/>
</dbReference>
<gene>
    <name evidence="15" type="ORF">MSL71_50420</name>
</gene>
<feature type="domain" description="Response regulatory" evidence="14">
    <location>
        <begin position="587"/>
        <end position="706"/>
    </location>
</feature>
<feature type="modified residue" description="4-aspartylphosphate" evidence="11">
    <location>
        <position position="636"/>
    </location>
</feature>
<dbReference type="PROSITE" id="PS50110">
    <property type="entry name" value="RESPONSE_REGULATORY"/>
    <property type="match status" value="2"/>
</dbReference>
<evidence type="ECO:0000256" key="12">
    <source>
        <dbReference type="SAM" id="MobiDB-lite"/>
    </source>
</evidence>
<dbReference type="EMBL" id="CAADHO010000016">
    <property type="protein sequence ID" value="VFQ47343.1"/>
    <property type="molecule type" value="Genomic_DNA"/>
</dbReference>
<dbReference type="Gene3D" id="3.30.565.10">
    <property type="entry name" value="Histidine kinase-like ATPase, C-terminal domain"/>
    <property type="match status" value="1"/>
</dbReference>
<dbReference type="Gene3D" id="3.40.50.2300">
    <property type="match status" value="2"/>
</dbReference>
<dbReference type="FunFam" id="1.10.287.130:FF:000002">
    <property type="entry name" value="Two-component osmosensing histidine kinase"/>
    <property type="match status" value="1"/>
</dbReference>
<dbReference type="AlphaFoldDB" id="A0A4U8YZP2"/>
<dbReference type="CDD" id="cd16922">
    <property type="entry name" value="HATPase_EvgS-ArcB-TorS-like"/>
    <property type="match status" value="1"/>
</dbReference>
<keyword evidence="16" id="KW-1185">Reference proteome</keyword>
<evidence type="ECO:0000256" key="1">
    <source>
        <dbReference type="ARBA" id="ARBA00000085"/>
    </source>
</evidence>
<dbReference type="InterPro" id="IPR004358">
    <property type="entry name" value="Sig_transdc_His_kin-like_C"/>
</dbReference>
<dbReference type="Gene3D" id="1.10.287.130">
    <property type="match status" value="1"/>
</dbReference>
<dbReference type="SMART" id="SM00387">
    <property type="entry name" value="HATPase_c"/>
    <property type="match status" value="1"/>
</dbReference>
<organism evidence="15 16">
    <name type="scientific">Desulfoluna butyratoxydans</name>
    <dbReference type="NCBI Taxonomy" id="231438"/>
    <lineage>
        <taxon>Bacteria</taxon>
        <taxon>Pseudomonadati</taxon>
        <taxon>Thermodesulfobacteriota</taxon>
        <taxon>Desulfobacteria</taxon>
        <taxon>Desulfobacterales</taxon>
        <taxon>Desulfolunaceae</taxon>
        <taxon>Desulfoluna</taxon>
    </lineage>
</organism>
<dbReference type="PROSITE" id="PS50109">
    <property type="entry name" value="HIS_KIN"/>
    <property type="match status" value="1"/>
</dbReference>
<protein>
    <recommendedName>
        <fullName evidence="10">Sensory/regulatory protein RpfC</fullName>
        <ecNumber evidence="2">2.7.13.3</ecNumber>
    </recommendedName>
</protein>
<keyword evidence="7" id="KW-0067">ATP-binding</keyword>
<dbReference type="InterPro" id="IPR036890">
    <property type="entry name" value="HATPase_C_sf"/>
</dbReference>
<dbReference type="GO" id="GO:0005524">
    <property type="term" value="F:ATP binding"/>
    <property type="evidence" value="ECO:0007669"/>
    <property type="project" value="UniProtKB-KW"/>
</dbReference>
<dbReference type="PANTHER" id="PTHR45339">
    <property type="entry name" value="HYBRID SIGNAL TRANSDUCTION HISTIDINE KINASE J"/>
    <property type="match status" value="1"/>
</dbReference>
<dbReference type="CDD" id="cd00082">
    <property type="entry name" value="HisKA"/>
    <property type="match status" value="1"/>
</dbReference>
<evidence type="ECO:0000256" key="11">
    <source>
        <dbReference type="PROSITE-ProRule" id="PRU00169"/>
    </source>
</evidence>
<evidence type="ECO:0000256" key="3">
    <source>
        <dbReference type="ARBA" id="ARBA00022553"/>
    </source>
</evidence>
<keyword evidence="5" id="KW-0547">Nucleotide-binding</keyword>
<evidence type="ECO:0000256" key="6">
    <source>
        <dbReference type="ARBA" id="ARBA00022777"/>
    </source>
</evidence>
<dbReference type="Proteomes" id="UP000507962">
    <property type="component" value="Unassembled WGS sequence"/>
</dbReference>
<accession>A0A4U8YZP2</accession>
<proteinExistence type="predicted"/>
<keyword evidence="8" id="KW-0902">Two-component regulatory system</keyword>
<comment type="catalytic activity">
    <reaction evidence="1">
        <text>ATP + protein L-histidine = ADP + protein N-phospho-L-histidine.</text>
        <dbReference type="EC" id="2.7.13.3"/>
    </reaction>
</comment>
<dbReference type="SUPFAM" id="SSF47384">
    <property type="entry name" value="Homodimeric domain of signal transducing histidine kinase"/>
    <property type="match status" value="1"/>
</dbReference>
<reference evidence="15 16" key="1">
    <citation type="submission" date="2019-03" db="EMBL/GenBank/DDBJ databases">
        <authorList>
            <person name="Nijsse B."/>
        </authorList>
    </citation>
    <scope>NUCLEOTIDE SEQUENCE [LARGE SCALE GENOMIC DNA]</scope>
    <source>
        <strain evidence="15">Desulfoluna butyratoxydans MSL71</strain>
    </source>
</reference>
<dbReference type="SUPFAM" id="SSF55874">
    <property type="entry name" value="ATPase domain of HSP90 chaperone/DNA topoisomerase II/histidine kinase"/>
    <property type="match status" value="1"/>
</dbReference>
<dbReference type="InterPro" id="IPR011006">
    <property type="entry name" value="CheY-like_superfamily"/>
</dbReference>
<dbReference type="RefSeq" id="WP_180146973.1">
    <property type="nucleotide sequence ID" value="NZ_CAADHO010000016.1"/>
</dbReference>
<dbReference type="SMART" id="SM00388">
    <property type="entry name" value="HisKA"/>
    <property type="match status" value="1"/>
</dbReference>
<dbReference type="InterPro" id="IPR036097">
    <property type="entry name" value="HisK_dim/P_sf"/>
</dbReference>
<evidence type="ECO:0000256" key="4">
    <source>
        <dbReference type="ARBA" id="ARBA00022679"/>
    </source>
</evidence>
<feature type="modified residue" description="4-aspartylphosphate" evidence="11">
    <location>
        <position position="492"/>
    </location>
</feature>
<feature type="domain" description="Response regulatory" evidence="14">
    <location>
        <begin position="439"/>
        <end position="558"/>
    </location>
</feature>
<dbReference type="Pfam" id="PF00512">
    <property type="entry name" value="HisKA"/>
    <property type="match status" value="1"/>
</dbReference>
<keyword evidence="4" id="KW-0808">Transferase</keyword>
<evidence type="ECO:0000256" key="5">
    <source>
        <dbReference type="ARBA" id="ARBA00022741"/>
    </source>
</evidence>
<keyword evidence="3 11" id="KW-0597">Phosphoprotein</keyword>
<evidence type="ECO:0000256" key="7">
    <source>
        <dbReference type="ARBA" id="ARBA00022840"/>
    </source>
</evidence>